<dbReference type="EMBL" id="KL363204">
    <property type="protein sequence ID" value="KFD54855.1"/>
    <property type="molecule type" value="Genomic_DNA"/>
</dbReference>
<dbReference type="Proteomes" id="UP000030764">
    <property type="component" value="Unassembled WGS sequence"/>
</dbReference>
<name>A0A085MCA9_9BILA</name>
<gene>
    <name evidence="1" type="ORF">M513_04289</name>
</gene>
<organism evidence="1 2">
    <name type="scientific">Trichuris suis</name>
    <name type="common">pig whipworm</name>
    <dbReference type="NCBI Taxonomy" id="68888"/>
    <lineage>
        <taxon>Eukaryota</taxon>
        <taxon>Metazoa</taxon>
        <taxon>Ecdysozoa</taxon>
        <taxon>Nematoda</taxon>
        <taxon>Enoplea</taxon>
        <taxon>Dorylaimia</taxon>
        <taxon>Trichinellida</taxon>
        <taxon>Trichuridae</taxon>
        <taxon>Trichuris</taxon>
    </lineage>
</organism>
<dbReference type="InterPro" id="IPR036397">
    <property type="entry name" value="RNaseH_sf"/>
</dbReference>
<reference evidence="1 2" key="1">
    <citation type="journal article" date="2014" name="Nat. Genet.">
        <title>Genome and transcriptome of the porcine whipworm Trichuris suis.</title>
        <authorList>
            <person name="Jex A.R."/>
            <person name="Nejsum P."/>
            <person name="Schwarz E.M."/>
            <person name="Hu L."/>
            <person name="Young N.D."/>
            <person name="Hall R.S."/>
            <person name="Korhonen P.K."/>
            <person name="Liao S."/>
            <person name="Thamsborg S."/>
            <person name="Xia J."/>
            <person name="Xu P."/>
            <person name="Wang S."/>
            <person name="Scheerlinck J.P."/>
            <person name="Hofmann A."/>
            <person name="Sternberg P.W."/>
            <person name="Wang J."/>
            <person name="Gasser R.B."/>
        </authorList>
    </citation>
    <scope>NUCLEOTIDE SEQUENCE [LARGE SCALE GENOMIC DNA]</scope>
    <source>
        <strain evidence="1">DCEP-RM93M</strain>
    </source>
</reference>
<evidence type="ECO:0000313" key="2">
    <source>
        <dbReference type="Proteomes" id="UP000030764"/>
    </source>
</evidence>
<dbReference type="Gene3D" id="3.30.420.10">
    <property type="entry name" value="Ribonuclease H-like superfamily/Ribonuclease H"/>
    <property type="match status" value="1"/>
</dbReference>
<evidence type="ECO:0008006" key="3">
    <source>
        <dbReference type="Google" id="ProtNLM"/>
    </source>
</evidence>
<dbReference type="InterPro" id="IPR052709">
    <property type="entry name" value="Transposase-MT_Hybrid"/>
</dbReference>
<accession>A0A085MCA9</accession>
<keyword evidence="2" id="KW-1185">Reference proteome</keyword>
<protein>
    <recommendedName>
        <fullName evidence="3">Mos1 transposase HTH domain-containing protein</fullName>
    </recommendedName>
</protein>
<dbReference type="InterPro" id="IPR001888">
    <property type="entry name" value="Transposase_1"/>
</dbReference>
<dbReference type="PANTHER" id="PTHR46060">
    <property type="entry name" value="MARINER MOS1 TRANSPOSASE-LIKE PROTEIN"/>
    <property type="match status" value="1"/>
</dbReference>
<evidence type="ECO:0000313" key="1">
    <source>
        <dbReference type="EMBL" id="KFD54855.1"/>
    </source>
</evidence>
<proteinExistence type="predicted"/>
<sequence>MTESIKEDTTAMEKALKPWPLAELASHCKEGLEARIVCQESSFSTEESQYFGLRIIQRTVAIKVLVLAWCGPTYLASQTAAHCLERSEMFRSSRTSNLELGLLEQALERDQTWTKMDKQYRTRAKGWKKTEGLDKKQAAIWRGRKSISDKERSGRPVEAPSEENIASVEKMVLQNRRVSIAEIMRQAKLSYGTVERILADHLGMAKVTAHWVPKTLSLFEKELRVEYSKEILRLFQESEENFLLRIVTADELWIHHYDPESLEQSRTWKHKESPRAGKVLASVFWDTEGILLIDYLKENTTMTGRYYADLLFKVREAIKEKRRGKLKRGILPLHDNAPVHKSRAALAAIHECGFELLNHPPYSPDLAPATISCLEI</sequence>
<dbReference type="Pfam" id="PF01359">
    <property type="entry name" value="Transposase_1"/>
    <property type="match status" value="1"/>
</dbReference>
<dbReference type="GO" id="GO:0003676">
    <property type="term" value="F:nucleic acid binding"/>
    <property type="evidence" value="ECO:0007669"/>
    <property type="project" value="InterPro"/>
</dbReference>
<dbReference type="AlphaFoldDB" id="A0A085MCA9"/>
<dbReference type="PANTHER" id="PTHR46060:SF1">
    <property type="entry name" value="MARINER MOS1 TRANSPOSASE-LIKE PROTEIN"/>
    <property type="match status" value="1"/>
</dbReference>